<feature type="transmembrane region" description="Helical" evidence="8">
    <location>
        <begin position="721"/>
        <end position="744"/>
    </location>
</feature>
<keyword evidence="4 8" id="KW-0812">Transmembrane</keyword>
<evidence type="ECO:0000256" key="3">
    <source>
        <dbReference type="ARBA" id="ARBA00022475"/>
    </source>
</evidence>
<feature type="compositionally biased region" description="Acidic residues" evidence="7">
    <location>
        <begin position="793"/>
        <end position="803"/>
    </location>
</feature>
<dbReference type="GO" id="GO:0005886">
    <property type="term" value="C:plasma membrane"/>
    <property type="evidence" value="ECO:0007669"/>
    <property type="project" value="UniProtKB-SubCell"/>
</dbReference>
<feature type="region of interest" description="Disordered" evidence="7">
    <location>
        <begin position="768"/>
        <end position="854"/>
    </location>
</feature>
<evidence type="ECO:0000259" key="9">
    <source>
        <dbReference type="PROSITE" id="PS50156"/>
    </source>
</evidence>
<feature type="domain" description="SSD" evidence="9">
    <location>
        <begin position="230"/>
        <end position="383"/>
    </location>
</feature>
<evidence type="ECO:0000256" key="5">
    <source>
        <dbReference type="ARBA" id="ARBA00022989"/>
    </source>
</evidence>
<accession>A0AAD0JT78</accession>
<feature type="transmembrane region" description="Helical" evidence="8">
    <location>
        <begin position="605"/>
        <end position="627"/>
    </location>
</feature>
<keyword evidence="11" id="KW-1185">Reference proteome</keyword>
<dbReference type="PROSITE" id="PS50156">
    <property type="entry name" value="SSD"/>
    <property type="match status" value="1"/>
</dbReference>
<proteinExistence type="inferred from homology"/>
<feature type="transmembrane region" description="Helical" evidence="8">
    <location>
        <begin position="267"/>
        <end position="285"/>
    </location>
</feature>
<feature type="transmembrane region" description="Helical" evidence="8">
    <location>
        <begin position="639"/>
        <end position="659"/>
    </location>
</feature>
<evidence type="ECO:0000256" key="4">
    <source>
        <dbReference type="ARBA" id="ARBA00022692"/>
    </source>
</evidence>
<comment type="similarity">
    <text evidence="2">Belongs to the resistance-nodulation-cell division (RND) (TC 2.A.6) family. MmpL subfamily.</text>
</comment>
<feature type="transmembrane region" description="Helical" evidence="8">
    <location>
        <begin position="321"/>
        <end position="350"/>
    </location>
</feature>
<keyword evidence="3" id="KW-1003">Cell membrane</keyword>
<reference evidence="10 11" key="1">
    <citation type="submission" date="2016-04" db="EMBL/GenBank/DDBJ databases">
        <title>Complete genome sequence of the haloalkaliphilic hydrocarbon-degrading bacterium Dietzia psychralcaliphila ILA-1T, isolated from a drain of a fish product-processing plant.</title>
        <authorList>
            <person name="Zhao J."/>
            <person name="Hu B."/>
            <person name="Geng S."/>
            <person name="Nie Y."/>
            <person name="Tang Y."/>
        </authorList>
    </citation>
    <scope>NUCLEOTIDE SEQUENCE [LARGE SCALE GENOMIC DNA]</scope>
    <source>
        <strain evidence="10 11">ILA-1</strain>
    </source>
</reference>
<feature type="transmembrane region" description="Helical" evidence="8">
    <location>
        <begin position="579"/>
        <end position="598"/>
    </location>
</feature>
<dbReference type="InterPro" id="IPR050545">
    <property type="entry name" value="Mycobact_MmpL"/>
</dbReference>
<feature type="transmembrane region" description="Helical" evidence="8">
    <location>
        <begin position="421"/>
        <end position="441"/>
    </location>
</feature>
<evidence type="ECO:0000256" key="1">
    <source>
        <dbReference type="ARBA" id="ARBA00004651"/>
    </source>
</evidence>
<keyword evidence="6 8" id="KW-0472">Membrane</keyword>
<sequence>MASFLYRIGRSAYLFRWRFIAAWMLLIVGVGTAAATLSQQTSTTFSIPGLESIETQEEMQERFAGAGNQLDAPTGTVVIRAPEGSTLTDPAVTEDVDSFLAEVRELDFLTATDTLVNPVVAAEGMTEQLTAAKAEQGMPPEQIEADIAALSPLSADETTGTVQIQFAAETTTDVQAEDREAFADVVADHDGELTIAYSGNAFQMTEISAIGELIGIAVAAVILIITFGSLIAAGMPLLTGVIGVGIGIGGIFAATSFTDTINTMTPTLASMIGLAVGIDYALFIVSRFRTELVKHIGGNDLEPAELADKLKEIDFRQRAHLAGLAVGKAGSAVVFAGLTVFIALAALSIINIPFLTAMALSAAATVAIAVLVAITLLPAILGAVGTKVFAARVRGVKAPDPEDEKPTMGLQWVRRIRARPVIFATAGVLLLLLLALPAVQLRLAMPSDGTMAPDTPNRIAYDITDEAFGPGRNAPMIALVDTLAVPEEERPAAWSTAVADIQALDGVENAQIIETNEAGDAAQVLVTPEYGATDERASDVLEEIRSGAAGFEQQTGGTYSVTGVTPIYEDISERLTEVLLPYVGIVLALAFVLLMLVFRSIWVPLIAALGFGLSVAATFGLTVAIWQEGWGGIISDPQPIISFLPIMLIGIVFGLAMDYQVFLVTRMREGWVHGKTAHNAVANGFKHGARVVTAAALIMISVFAAFMTIDEQFIKVMGFALAVAVLFDAFVVRMTIIPAVMFLLGERAWGLPRWLDRILPTVDVEGSALETSEGSAQRGPGSGTDGSGTDGSGTEDDGSEDDGNAAAAAGTDRDAALVGGRHSTDTVADQSPGAGRHELRGDSDGGGTGTRTDD</sequence>
<dbReference type="PANTHER" id="PTHR33406:SF11">
    <property type="entry name" value="MEMBRANE PROTEIN SCO6666-RELATED"/>
    <property type="match status" value="1"/>
</dbReference>
<protein>
    <submittedName>
        <fullName evidence="10">Multidrug RND transporter</fullName>
    </submittedName>
</protein>
<feature type="transmembrane region" description="Helical" evidence="8">
    <location>
        <begin position="362"/>
        <end position="384"/>
    </location>
</feature>
<evidence type="ECO:0000313" key="10">
    <source>
        <dbReference type="EMBL" id="AWH96849.1"/>
    </source>
</evidence>
<dbReference type="RefSeq" id="WP_107746971.1">
    <property type="nucleotide sequence ID" value="NZ_CP015453.1"/>
</dbReference>
<evidence type="ECO:0000256" key="2">
    <source>
        <dbReference type="ARBA" id="ARBA00010157"/>
    </source>
</evidence>
<dbReference type="PANTHER" id="PTHR33406">
    <property type="entry name" value="MEMBRANE PROTEIN MJ1562-RELATED"/>
    <property type="match status" value="1"/>
</dbReference>
<dbReference type="EMBL" id="CP015453">
    <property type="protein sequence ID" value="AWH96849.1"/>
    <property type="molecule type" value="Genomic_DNA"/>
</dbReference>
<feature type="transmembrane region" description="Helical" evidence="8">
    <location>
        <begin position="691"/>
        <end position="709"/>
    </location>
</feature>
<evidence type="ECO:0000256" key="6">
    <source>
        <dbReference type="ARBA" id="ARBA00023136"/>
    </source>
</evidence>
<organism evidence="10 11">
    <name type="scientific">Dietzia psychralcaliphila</name>
    <dbReference type="NCBI Taxonomy" id="139021"/>
    <lineage>
        <taxon>Bacteria</taxon>
        <taxon>Bacillati</taxon>
        <taxon>Actinomycetota</taxon>
        <taxon>Actinomycetes</taxon>
        <taxon>Mycobacteriales</taxon>
        <taxon>Dietziaceae</taxon>
        <taxon>Dietzia</taxon>
    </lineage>
</organism>
<dbReference type="AlphaFoldDB" id="A0AAD0JT78"/>
<dbReference type="SUPFAM" id="SSF82866">
    <property type="entry name" value="Multidrug efflux transporter AcrB transmembrane domain"/>
    <property type="match status" value="2"/>
</dbReference>
<dbReference type="Proteomes" id="UP000244903">
    <property type="component" value="Chromosome"/>
</dbReference>
<dbReference type="KEGG" id="dpc:A6048_16650"/>
<dbReference type="Pfam" id="PF03176">
    <property type="entry name" value="MMPL"/>
    <property type="match status" value="3"/>
</dbReference>
<dbReference type="InterPro" id="IPR000731">
    <property type="entry name" value="SSD"/>
</dbReference>
<dbReference type="Gene3D" id="1.20.1640.10">
    <property type="entry name" value="Multidrug efflux transporter AcrB transmembrane domain"/>
    <property type="match status" value="2"/>
</dbReference>
<gene>
    <name evidence="10" type="ORF">A6048_16650</name>
</gene>
<evidence type="ECO:0000256" key="8">
    <source>
        <dbReference type="SAM" id="Phobius"/>
    </source>
</evidence>
<evidence type="ECO:0000313" key="11">
    <source>
        <dbReference type="Proteomes" id="UP000244903"/>
    </source>
</evidence>
<comment type="subcellular location">
    <subcellularLocation>
        <location evidence="1">Cell membrane</location>
        <topology evidence="1">Multi-pass membrane protein</topology>
    </subcellularLocation>
</comment>
<feature type="compositionally biased region" description="Gly residues" evidence="7">
    <location>
        <begin position="844"/>
        <end position="854"/>
    </location>
</feature>
<dbReference type="InterPro" id="IPR004869">
    <property type="entry name" value="MMPL_dom"/>
</dbReference>
<keyword evidence="5 8" id="KW-1133">Transmembrane helix</keyword>
<evidence type="ECO:0000256" key="7">
    <source>
        <dbReference type="SAM" id="MobiDB-lite"/>
    </source>
</evidence>
<feature type="transmembrane region" description="Helical" evidence="8">
    <location>
        <begin position="237"/>
        <end position="255"/>
    </location>
</feature>
<feature type="compositionally biased region" description="Gly residues" evidence="7">
    <location>
        <begin position="780"/>
        <end position="791"/>
    </location>
</feature>
<feature type="transmembrane region" description="Helical" evidence="8">
    <location>
        <begin position="213"/>
        <end position="232"/>
    </location>
</feature>
<name>A0AAD0JT78_9ACTN</name>